<evidence type="ECO:0000313" key="3">
    <source>
        <dbReference type="Proteomes" id="UP000198407"/>
    </source>
</evidence>
<name>A0A239FKQ8_9PSED</name>
<dbReference type="AlphaFoldDB" id="A0A239FKQ8"/>
<evidence type="ECO:0008006" key="4">
    <source>
        <dbReference type="Google" id="ProtNLM"/>
    </source>
</evidence>
<accession>A0A239FKQ8</accession>
<dbReference type="RefSeq" id="WP_042126646.1">
    <property type="nucleotide sequence ID" value="NZ_FZOL01000010.1"/>
</dbReference>
<reference evidence="3" key="1">
    <citation type="submission" date="2017-06" db="EMBL/GenBank/DDBJ databases">
        <authorList>
            <person name="Varghese N."/>
            <person name="Submissions S."/>
        </authorList>
    </citation>
    <scope>NUCLEOTIDE SEQUENCE [LARGE SCALE GENOMIC DNA]</scope>
    <source>
        <strain evidence="3">DSM 22348</strain>
    </source>
</reference>
<proteinExistence type="predicted"/>
<gene>
    <name evidence="2" type="ORF">SAMN05444352_110120</name>
</gene>
<dbReference type="Gene3D" id="3.40.50.300">
    <property type="entry name" value="P-loop containing nucleotide triphosphate hydrolases"/>
    <property type="match status" value="1"/>
</dbReference>
<keyword evidence="3" id="KW-1185">Reference proteome</keyword>
<feature type="compositionally biased region" description="Basic and acidic residues" evidence="1">
    <location>
        <begin position="273"/>
        <end position="290"/>
    </location>
</feature>
<feature type="region of interest" description="Disordered" evidence="1">
    <location>
        <begin position="267"/>
        <end position="290"/>
    </location>
</feature>
<dbReference type="InterPro" id="IPR027417">
    <property type="entry name" value="P-loop_NTPase"/>
</dbReference>
<dbReference type="EMBL" id="FZOL01000010">
    <property type="protein sequence ID" value="SNS57337.1"/>
    <property type="molecule type" value="Genomic_DNA"/>
</dbReference>
<organism evidence="2 3">
    <name type="scientific">Pseudomonas japonica</name>
    <dbReference type="NCBI Taxonomy" id="256466"/>
    <lineage>
        <taxon>Bacteria</taxon>
        <taxon>Pseudomonadati</taxon>
        <taxon>Pseudomonadota</taxon>
        <taxon>Gammaproteobacteria</taxon>
        <taxon>Pseudomonadales</taxon>
        <taxon>Pseudomonadaceae</taxon>
        <taxon>Pseudomonas</taxon>
    </lineage>
</organism>
<sequence length="316" mass="35746">MESLNLHGWLPIRIWEEAGEWWVDWCWFGEQRLDQPFFRESVDDALRLPFNQAFRRQTPLAALTQWQHESPGVAPSAFIYHASRCGSTLLGQMLSRLPSQVVLSEPPALDTLLRAELPAAVRMPALRGLLSAFGQVRGGQERALVIKLDAWNIRERALLRDCFPEVPWLYLYREPLEIAVSHLRQSGMHMIPGLIASTWLDGDQGPGPREDEIARRLGLILEAAVQHSRAEGSLLLNYNELPAAMSGHLADFFGLGPEEVELAMSASTRNAKHPRDAFVADSQGKRDEASELARERVEAWARQPYLELEAMRQARR</sequence>
<dbReference type="OrthoDB" id="5380394at2"/>
<protein>
    <recommendedName>
        <fullName evidence="4">Sulfotransferase family protein</fullName>
    </recommendedName>
</protein>
<dbReference type="STRING" id="1215104.GCA_000730585_02027"/>
<evidence type="ECO:0000256" key="1">
    <source>
        <dbReference type="SAM" id="MobiDB-lite"/>
    </source>
</evidence>
<evidence type="ECO:0000313" key="2">
    <source>
        <dbReference type="EMBL" id="SNS57337.1"/>
    </source>
</evidence>
<dbReference type="SUPFAM" id="SSF52540">
    <property type="entry name" value="P-loop containing nucleoside triphosphate hydrolases"/>
    <property type="match status" value="1"/>
</dbReference>
<dbReference type="Proteomes" id="UP000198407">
    <property type="component" value="Unassembled WGS sequence"/>
</dbReference>